<gene>
    <name evidence="3" type="ORF">BJ981_001266</name>
</gene>
<dbReference type="SMART" id="SM00855">
    <property type="entry name" value="PGAM"/>
    <property type="match status" value="1"/>
</dbReference>
<evidence type="ECO:0000256" key="1">
    <source>
        <dbReference type="ARBA" id="ARBA00022801"/>
    </source>
</evidence>
<dbReference type="CDD" id="cd07067">
    <property type="entry name" value="HP_PGM_like"/>
    <property type="match status" value="1"/>
</dbReference>
<dbReference type="GO" id="GO:0016787">
    <property type="term" value="F:hydrolase activity"/>
    <property type="evidence" value="ECO:0007669"/>
    <property type="project" value="UniProtKB-KW"/>
</dbReference>
<keyword evidence="4" id="KW-1185">Reference proteome</keyword>
<comment type="caution">
    <text evidence="3">The sequence shown here is derived from an EMBL/GenBank/DDBJ whole genome shotgun (WGS) entry which is preliminary data.</text>
</comment>
<dbReference type="PANTHER" id="PTHR20935:SF1">
    <property type="entry name" value="SLL1549 PROTEIN"/>
    <property type="match status" value="1"/>
</dbReference>
<dbReference type="EC" id="3.1.3.-" evidence="3"/>
<dbReference type="InterPro" id="IPR029033">
    <property type="entry name" value="His_PPase_superfam"/>
</dbReference>
<protein>
    <submittedName>
        <fullName evidence="3">Phosphohistidine phosphatase</fullName>
        <ecNumber evidence="3">3.1.3.-</ecNumber>
    </submittedName>
</protein>
<accession>A0A7W9DNP9</accession>
<evidence type="ECO:0000256" key="2">
    <source>
        <dbReference type="SAM" id="MobiDB-lite"/>
    </source>
</evidence>
<dbReference type="Gene3D" id="3.40.50.1240">
    <property type="entry name" value="Phosphoglycerate mutase-like"/>
    <property type="match status" value="1"/>
</dbReference>
<evidence type="ECO:0000313" key="3">
    <source>
        <dbReference type="EMBL" id="MBB5625567.1"/>
    </source>
</evidence>
<keyword evidence="1 3" id="KW-0378">Hydrolase</keyword>
<dbReference type="InterPro" id="IPR051021">
    <property type="entry name" value="Mito_Ser/Thr_phosphatase"/>
</dbReference>
<evidence type="ECO:0000313" key="4">
    <source>
        <dbReference type="Proteomes" id="UP000588112"/>
    </source>
</evidence>
<dbReference type="Proteomes" id="UP000588112">
    <property type="component" value="Unassembled WGS sequence"/>
</dbReference>
<dbReference type="PANTHER" id="PTHR20935">
    <property type="entry name" value="PHOSPHOGLYCERATE MUTASE-RELATED"/>
    <property type="match status" value="1"/>
</dbReference>
<dbReference type="EMBL" id="JACHBR010000001">
    <property type="protein sequence ID" value="MBB5625567.1"/>
    <property type="molecule type" value="Genomic_DNA"/>
</dbReference>
<organism evidence="3 4">
    <name type="scientific">Sphaerisporangium krabiense</name>
    <dbReference type="NCBI Taxonomy" id="763782"/>
    <lineage>
        <taxon>Bacteria</taxon>
        <taxon>Bacillati</taxon>
        <taxon>Actinomycetota</taxon>
        <taxon>Actinomycetes</taxon>
        <taxon>Streptosporangiales</taxon>
        <taxon>Streptosporangiaceae</taxon>
        <taxon>Sphaerisporangium</taxon>
    </lineage>
</organism>
<dbReference type="SUPFAM" id="SSF53254">
    <property type="entry name" value="Phosphoglycerate mutase-like"/>
    <property type="match status" value="1"/>
</dbReference>
<dbReference type="RefSeq" id="WP_221314660.1">
    <property type="nucleotide sequence ID" value="NZ_BOOS01000024.1"/>
</dbReference>
<feature type="region of interest" description="Disordered" evidence="2">
    <location>
        <begin position="17"/>
        <end position="37"/>
    </location>
</feature>
<dbReference type="Pfam" id="PF00300">
    <property type="entry name" value="His_Phos_1"/>
    <property type="match status" value="1"/>
</dbReference>
<proteinExistence type="predicted"/>
<dbReference type="AlphaFoldDB" id="A0A7W9DNP9"/>
<dbReference type="InterPro" id="IPR013078">
    <property type="entry name" value="His_Pase_superF_clade-1"/>
</dbReference>
<sequence>MNTLIVLRHAKAAHVPGLADRERPLTGRGERDAGRAGRTLRSLGLSPDLVLCSPSLRTRQTAELALADLAPSAPLHLESEIYEAYPDELLELIGRTDEDVSTLLLVGHNPGVHELVLNLSLSHDDEGFPPGAFAVLETDGWAGLGPGDGRVVHRWRPKDD</sequence>
<name>A0A7W9DNP9_9ACTN</name>
<reference evidence="3 4" key="1">
    <citation type="submission" date="2020-08" db="EMBL/GenBank/DDBJ databases">
        <title>Sequencing the genomes of 1000 actinobacteria strains.</title>
        <authorList>
            <person name="Klenk H.-P."/>
        </authorList>
    </citation>
    <scope>NUCLEOTIDE SEQUENCE [LARGE SCALE GENOMIC DNA]</scope>
    <source>
        <strain evidence="3 4">DSM 45790</strain>
    </source>
</reference>
<feature type="compositionally biased region" description="Basic and acidic residues" evidence="2">
    <location>
        <begin position="19"/>
        <end position="35"/>
    </location>
</feature>